<dbReference type="AlphaFoldDB" id="A0A8B7Y5H7"/>
<keyword evidence="3" id="KW-0560">Oxidoreductase</keyword>
<keyword evidence="1 5" id="KW-0479">Metal-binding</keyword>
<feature type="domain" description="Alpha-ketoglutarate-dependent dioxygenase AlkB-like" evidence="7">
    <location>
        <begin position="87"/>
        <end position="278"/>
    </location>
</feature>
<name>A0A8B7Y5H7_ACAPL</name>
<evidence type="ECO:0000256" key="1">
    <source>
        <dbReference type="ARBA" id="ARBA00022723"/>
    </source>
</evidence>
<dbReference type="Proteomes" id="UP000694845">
    <property type="component" value="Unplaced"/>
</dbReference>
<reference evidence="9" key="1">
    <citation type="submission" date="2025-08" db="UniProtKB">
        <authorList>
            <consortium name="RefSeq"/>
        </authorList>
    </citation>
    <scope>IDENTIFICATION</scope>
</reference>
<feature type="region of interest" description="Disordered" evidence="6">
    <location>
        <begin position="453"/>
        <end position="483"/>
    </location>
</feature>
<feature type="region of interest" description="Disordered" evidence="6">
    <location>
        <begin position="1"/>
        <end position="36"/>
    </location>
</feature>
<dbReference type="Gene3D" id="2.60.120.590">
    <property type="entry name" value="Alpha-ketoglutarate-dependent dioxygenase AlkB-like"/>
    <property type="match status" value="1"/>
</dbReference>
<evidence type="ECO:0000259" key="7">
    <source>
        <dbReference type="Pfam" id="PF13532"/>
    </source>
</evidence>
<dbReference type="GO" id="GO:0035515">
    <property type="term" value="F:oxidative RNA demethylase activity"/>
    <property type="evidence" value="ECO:0007669"/>
    <property type="project" value="TreeGrafter"/>
</dbReference>
<dbReference type="GO" id="GO:0035516">
    <property type="term" value="F:broad specificity oxidative DNA demethylase activity"/>
    <property type="evidence" value="ECO:0007669"/>
    <property type="project" value="TreeGrafter"/>
</dbReference>
<dbReference type="GO" id="GO:0005737">
    <property type="term" value="C:cytoplasm"/>
    <property type="evidence" value="ECO:0007669"/>
    <property type="project" value="TreeGrafter"/>
</dbReference>
<evidence type="ECO:0000313" key="9">
    <source>
        <dbReference type="RefSeq" id="XP_022087595.1"/>
    </source>
</evidence>
<feature type="compositionally biased region" description="Polar residues" evidence="6">
    <location>
        <begin position="453"/>
        <end position="471"/>
    </location>
</feature>
<sequence>MAAPMEDSDGSRENKQENDEFRVQFKRYKRRKPPPDLSEVIDFQNSQWVSRFHPKVTCQDCATMSSRNLGLKPVGQWRCFMLEGAPGFVYIENPFHPGYQRYWIKRCLQDYPNKPSVCNLDNHHPNRGDTSLWDGDGSIQSKKKTLMDHLRWVTLGYHYDWTAKVYHWNQHTPFPCDLADLSAFVAAVMGFSTFQSQAAIVNYYHGDSTLGGHTDHSEFDLSAPIISYSFGQSAIFLLGGRTKEISPLAMYLHSGDIIIMGGQSRLAYHAVPRILMAEGSKKLPACLDQVETPDILGSSCKHMSGVKWSTPNSNGETLVSKVFSACSKDHKSDQRPAFSGHAGVVPRQCDQEITSKEGSVHKEIQASELHELSQGFGTENDTVSALRGSFKLGGLTCETHGPRWAGHMIHETTQALQDPQAWERFATFMSSTRINVSVRQVTGPGCDFPPDTVTSCQEPDTHTWSTCSDASGSKRKAEYLDQG</sequence>
<comment type="cofactor">
    <cofactor evidence="5">
        <name>Fe(2+)</name>
        <dbReference type="ChEBI" id="CHEBI:29033"/>
    </cofactor>
    <text evidence="5">Binds 1 Fe(2+) ion per subunit.</text>
</comment>
<dbReference type="InterPro" id="IPR037151">
    <property type="entry name" value="AlkB-like_sf"/>
</dbReference>
<dbReference type="PANTHER" id="PTHR16557:SF2">
    <property type="entry name" value="NUCLEIC ACID DIOXYGENASE ALKBH1"/>
    <property type="match status" value="1"/>
</dbReference>
<organism evidence="8 9">
    <name type="scientific">Acanthaster planci</name>
    <name type="common">Crown-of-thorns starfish</name>
    <dbReference type="NCBI Taxonomy" id="133434"/>
    <lineage>
        <taxon>Eukaryota</taxon>
        <taxon>Metazoa</taxon>
        <taxon>Echinodermata</taxon>
        <taxon>Eleutherozoa</taxon>
        <taxon>Asterozoa</taxon>
        <taxon>Asteroidea</taxon>
        <taxon>Valvatacea</taxon>
        <taxon>Valvatida</taxon>
        <taxon>Acanthasteridae</taxon>
        <taxon>Acanthaster</taxon>
    </lineage>
</organism>
<evidence type="ECO:0000256" key="6">
    <source>
        <dbReference type="SAM" id="MobiDB-lite"/>
    </source>
</evidence>
<evidence type="ECO:0000256" key="5">
    <source>
        <dbReference type="PIRSR" id="PIRSR604574-2"/>
    </source>
</evidence>
<dbReference type="GeneID" id="110977617"/>
<dbReference type="GO" id="GO:0008198">
    <property type="term" value="F:ferrous iron binding"/>
    <property type="evidence" value="ECO:0007669"/>
    <property type="project" value="TreeGrafter"/>
</dbReference>
<dbReference type="KEGG" id="aplc:110977617"/>
<evidence type="ECO:0000313" key="8">
    <source>
        <dbReference type="Proteomes" id="UP000694845"/>
    </source>
</evidence>
<dbReference type="InterPro" id="IPR004574">
    <property type="entry name" value="Alkb"/>
</dbReference>
<feature type="binding site" evidence="5">
    <location>
        <position position="213"/>
    </location>
    <ligand>
        <name>Fe cation</name>
        <dbReference type="ChEBI" id="CHEBI:24875"/>
        <note>catalytic</note>
    </ligand>
</feature>
<dbReference type="GO" id="GO:0005634">
    <property type="term" value="C:nucleus"/>
    <property type="evidence" value="ECO:0007669"/>
    <property type="project" value="TreeGrafter"/>
</dbReference>
<keyword evidence="2" id="KW-0223">Dioxygenase</keyword>
<feature type="binding site" evidence="5">
    <location>
        <position position="215"/>
    </location>
    <ligand>
        <name>Fe cation</name>
        <dbReference type="ChEBI" id="CHEBI:24875"/>
        <note>catalytic</note>
    </ligand>
</feature>
<feature type="binding site" evidence="5">
    <location>
        <position position="269"/>
    </location>
    <ligand>
        <name>Fe cation</name>
        <dbReference type="ChEBI" id="CHEBI:24875"/>
        <note>catalytic</note>
    </ligand>
</feature>
<dbReference type="GO" id="GO:0035513">
    <property type="term" value="P:oxidative RNA demethylation"/>
    <property type="evidence" value="ECO:0007669"/>
    <property type="project" value="TreeGrafter"/>
</dbReference>
<dbReference type="Pfam" id="PF13532">
    <property type="entry name" value="2OG-FeII_Oxy_2"/>
    <property type="match status" value="1"/>
</dbReference>
<dbReference type="SUPFAM" id="SSF51197">
    <property type="entry name" value="Clavaminate synthase-like"/>
    <property type="match status" value="1"/>
</dbReference>
<dbReference type="RefSeq" id="XP_022087595.1">
    <property type="nucleotide sequence ID" value="XM_022231903.1"/>
</dbReference>
<evidence type="ECO:0000256" key="4">
    <source>
        <dbReference type="ARBA" id="ARBA00023004"/>
    </source>
</evidence>
<keyword evidence="8" id="KW-1185">Reference proteome</keyword>
<gene>
    <name evidence="9" type="primary">LOC110977617</name>
</gene>
<proteinExistence type="predicted"/>
<protein>
    <submittedName>
        <fullName evidence="9">LOW QUALITY PROTEIN: nucleic acid dioxygenase ALKBH1-like</fullName>
    </submittedName>
</protein>
<evidence type="ECO:0000256" key="2">
    <source>
        <dbReference type="ARBA" id="ARBA00022964"/>
    </source>
</evidence>
<accession>A0A8B7Y5H7</accession>
<keyword evidence="4 5" id="KW-0408">Iron</keyword>
<dbReference type="OrthoDB" id="6614653at2759"/>
<dbReference type="InterPro" id="IPR027450">
    <property type="entry name" value="AlkB-like"/>
</dbReference>
<dbReference type="PANTHER" id="PTHR16557">
    <property type="entry name" value="ALKYLATED DNA REPAIR PROTEIN ALKB-RELATED"/>
    <property type="match status" value="1"/>
</dbReference>
<evidence type="ECO:0000256" key="3">
    <source>
        <dbReference type="ARBA" id="ARBA00023002"/>
    </source>
</evidence>
<feature type="compositionally biased region" description="Basic and acidic residues" evidence="6">
    <location>
        <begin position="9"/>
        <end position="23"/>
    </location>
</feature>